<evidence type="ECO:0000313" key="4">
    <source>
        <dbReference type="EMBL" id="SMX96930.1"/>
    </source>
</evidence>
<reference evidence="4" key="3">
    <citation type="submission" date="2017-03" db="EMBL/GenBank/DDBJ databases">
        <authorList>
            <person name="Afonso C.L."/>
            <person name="Miller P.J."/>
            <person name="Scott M.A."/>
            <person name="Spackman E."/>
            <person name="Goraichik I."/>
            <person name="Dimitrov K.M."/>
            <person name="Suarez D.L."/>
            <person name="Swayne D.E."/>
        </authorList>
    </citation>
    <scope>NUCLEOTIDE SEQUENCE [LARGE SCALE GENOMIC DNA]</scope>
    <source>
        <strain evidence="4">CNRZ 920</strain>
    </source>
</reference>
<dbReference type="EMBL" id="NRGQ01000012">
    <property type="protein sequence ID" value="PCC42813.1"/>
    <property type="molecule type" value="Genomic_DNA"/>
</dbReference>
<evidence type="ECO:0000313" key="2">
    <source>
        <dbReference type="EMBL" id="AZT98860.1"/>
    </source>
</evidence>
<evidence type="ECO:0000256" key="1">
    <source>
        <dbReference type="SAM" id="Phobius"/>
    </source>
</evidence>
<keyword evidence="1" id="KW-0472">Membrane</keyword>
<protein>
    <submittedName>
        <fullName evidence="3">Uncharacterized protein</fullName>
    </submittedName>
</protein>
<dbReference type="EMBL" id="FXZG01000021">
    <property type="protein sequence ID" value="SMX96930.1"/>
    <property type="molecule type" value="Genomic_DNA"/>
</dbReference>
<dbReference type="Proteomes" id="UP000234289">
    <property type="component" value="Unassembled WGS sequence"/>
</dbReference>
<dbReference type="RefSeq" id="WP_096178224.1">
    <property type="nucleotide sequence ID" value="NZ_CP025331.1"/>
</dbReference>
<keyword evidence="1" id="KW-1133">Transmembrane helix</keyword>
<feature type="transmembrane region" description="Helical" evidence="1">
    <location>
        <begin position="12"/>
        <end position="36"/>
    </location>
</feature>
<name>A0A2A3YU50_BREAU</name>
<gene>
    <name evidence="4" type="ORF">BAUR920_03004</name>
    <name evidence="3" type="ORF">CIK65_10400</name>
    <name evidence="2" type="ORF">CXR27_19115</name>
</gene>
<dbReference type="AlphaFoldDB" id="A0A2A3YU50"/>
<accession>A0A2A3YU50</accession>
<reference evidence="2 7" key="4">
    <citation type="submission" date="2017-12" db="EMBL/GenBank/DDBJ databases">
        <authorList>
            <person name="Levesque S."/>
        </authorList>
    </citation>
    <scope>NUCLEOTIDE SEQUENCE [LARGE SCALE GENOMIC DNA]</scope>
    <source>
        <strain evidence="2 7">SMQ-1420</strain>
    </source>
</reference>
<dbReference type="Proteomes" id="UP000218620">
    <property type="component" value="Unassembled WGS sequence"/>
</dbReference>
<proteinExistence type="predicted"/>
<organism evidence="3 5">
    <name type="scientific">Brevibacterium aurantiacum</name>
    <dbReference type="NCBI Taxonomy" id="273384"/>
    <lineage>
        <taxon>Bacteria</taxon>
        <taxon>Bacillati</taxon>
        <taxon>Actinomycetota</taxon>
        <taxon>Actinomycetes</taxon>
        <taxon>Micrococcales</taxon>
        <taxon>Brevibacteriaceae</taxon>
        <taxon>Brevibacterium</taxon>
    </lineage>
</organism>
<evidence type="ECO:0000313" key="5">
    <source>
        <dbReference type="Proteomes" id="UP000218620"/>
    </source>
</evidence>
<dbReference type="EMBL" id="CP025334">
    <property type="protein sequence ID" value="AZT98860.1"/>
    <property type="molecule type" value="Genomic_DNA"/>
</dbReference>
<keyword evidence="1" id="KW-0812">Transmembrane</keyword>
<sequence length="316" mass="33942">MRNPSSNGHARQVWTIAAVFAALILVLPIGFTTAYLTDTKTAADTSGGTGRWCSVPTPEKQPNVYRLKDFPTHQWSGSGTSSMIIVPVVRNGEFGPGGGDGRLGVRAWACQSSSLTTSSSIKITSWRNASSNQGTMNWLNRVGGDGFASHRLSLTSDFGAQLAKLHREGSTNLLGAGLILNDRQRYTWLMSSGRDRSSTSASPTCLTNLCTLNIDPYPTFSAGFQADTAGTREAKNSVEYLASSYWKDAGTWTGGVVTRPTEQPVNLTAYSGSPKPPFANGTGPASTDGRQVEWVVMEWWGSTAPTDDMVLEVFVR</sequence>
<evidence type="ECO:0000313" key="6">
    <source>
        <dbReference type="Proteomes" id="UP000234289"/>
    </source>
</evidence>
<reference evidence="6" key="2">
    <citation type="submission" date="2017-03" db="EMBL/GenBank/DDBJ databases">
        <authorList>
            <person name="Monnet C."/>
        </authorList>
    </citation>
    <scope>NUCLEOTIDE SEQUENCE [LARGE SCALE GENOMIC DNA]</scope>
    <source>
        <strain evidence="6">CNRZ 920</strain>
    </source>
</reference>
<reference evidence="3 5" key="1">
    <citation type="journal article" date="2017" name="Elife">
        <title>Extensive horizontal gene transfer in cheese-associated bacteria.</title>
        <authorList>
            <person name="Bonham K.S."/>
            <person name="Wolfe B.E."/>
            <person name="Dutton R.J."/>
        </authorList>
    </citation>
    <scope>NUCLEOTIDE SEQUENCE [LARGE SCALE GENOMIC DNA]</scope>
    <source>
        <strain evidence="3 5">962_8</strain>
    </source>
</reference>
<evidence type="ECO:0000313" key="7">
    <source>
        <dbReference type="Proteomes" id="UP000282731"/>
    </source>
</evidence>
<dbReference type="Proteomes" id="UP000282731">
    <property type="component" value="Chromosome"/>
</dbReference>
<accession>A0A2H1KB23</accession>
<reference evidence="2 7" key="5">
    <citation type="submission" date="2019-01" db="EMBL/GenBank/DDBJ databases">
        <title>Comparative genomic analysis of Brevibacterium aurantiacum sheds light on its evolution and its adaptation to smear-ripened cheeses.</title>
        <authorList>
            <person name="Moineau S."/>
        </authorList>
    </citation>
    <scope>NUCLEOTIDE SEQUENCE [LARGE SCALE GENOMIC DNA]</scope>
    <source>
        <strain evidence="2 7">SMQ-1420</strain>
    </source>
</reference>
<evidence type="ECO:0000313" key="3">
    <source>
        <dbReference type="EMBL" id="PCC42813.1"/>
    </source>
</evidence>